<accession>A0ABT0N1E4</accession>
<evidence type="ECO:0000256" key="1">
    <source>
        <dbReference type="ARBA" id="ARBA00004459"/>
    </source>
</evidence>
<dbReference type="InterPro" id="IPR032831">
    <property type="entry name" value="LptM_cons"/>
</dbReference>
<evidence type="ECO:0000256" key="3">
    <source>
        <dbReference type="ARBA" id="ARBA00023136"/>
    </source>
</evidence>
<dbReference type="Proteomes" id="UP001202831">
    <property type="component" value="Unassembled WGS sequence"/>
</dbReference>
<evidence type="ECO:0000256" key="4">
    <source>
        <dbReference type="ARBA" id="ARBA00023139"/>
    </source>
</evidence>
<organism evidence="8 9">
    <name type="scientific">Shewanella corallii</name>
    <dbReference type="NCBI Taxonomy" id="560080"/>
    <lineage>
        <taxon>Bacteria</taxon>
        <taxon>Pseudomonadati</taxon>
        <taxon>Pseudomonadota</taxon>
        <taxon>Gammaproteobacteria</taxon>
        <taxon>Alteromonadales</taxon>
        <taxon>Shewanellaceae</taxon>
        <taxon>Shewanella</taxon>
    </lineage>
</organism>
<evidence type="ECO:0000256" key="5">
    <source>
        <dbReference type="ARBA" id="ARBA00023237"/>
    </source>
</evidence>
<keyword evidence="2 7" id="KW-0732">Signal</keyword>
<proteinExistence type="predicted"/>
<dbReference type="EMBL" id="JAKIKT010000001">
    <property type="protein sequence ID" value="MCL2912180.1"/>
    <property type="molecule type" value="Genomic_DNA"/>
</dbReference>
<evidence type="ECO:0000256" key="2">
    <source>
        <dbReference type="ARBA" id="ARBA00022729"/>
    </source>
</evidence>
<evidence type="ECO:0000313" key="8">
    <source>
        <dbReference type="EMBL" id="MCL2912180.1"/>
    </source>
</evidence>
<keyword evidence="3" id="KW-0472">Membrane</keyword>
<keyword evidence="6 8" id="KW-0449">Lipoprotein</keyword>
<gene>
    <name evidence="8" type="ORF">L2725_00040</name>
</gene>
<dbReference type="NCBIfam" id="NF047847">
    <property type="entry name" value="SS_mature_LptM"/>
    <property type="match status" value="1"/>
</dbReference>
<keyword evidence="9" id="KW-1185">Reference proteome</keyword>
<feature type="chain" id="PRO_5045641390" evidence="7">
    <location>
        <begin position="21"/>
        <end position="50"/>
    </location>
</feature>
<feature type="signal peptide" evidence="7">
    <location>
        <begin position="1"/>
        <end position="20"/>
    </location>
</feature>
<keyword evidence="5" id="KW-0998">Cell outer membrane</keyword>
<keyword evidence="4" id="KW-0564">Palmitate</keyword>
<evidence type="ECO:0000256" key="7">
    <source>
        <dbReference type="SAM" id="SignalP"/>
    </source>
</evidence>
<comment type="subcellular location">
    <subcellularLocation>
        <location evidence="1">Cell outer membrane</location>
        <topology evidence="1">Lipid-anchor</topology>
    </subcellularLocation>
</comment>
<comment type="caution">
    <text evidence="8">The sequence shown here is derived from an EMBL/GenBank/DDBJ whole genome shotgun (WGS) entry which is preliminary data.</text>
</comment>
<protein>
    <submittedName>
        <fullName evidence="8">Lipoprotein</fullName>
    </submittedName>
</protein>
<evidence type="ECO:0000256" key="6">
    <source>
        <dbReference type="ARBA" id="ARBA00023288"/>
    </source>
</evidence>
<name>A0ABT0N1E4_9GAMM</name>
<dbReference type="PROSITE" id="PS51257">
    <property type="entry name" value="PROKAR_LIPOPROTEIN"/>
    <property type="match status" value="1"/>
</dbReference>
<evidence type="ECO:0000313" key="9">
    <source>
        <dbReference type="Proteomes" id="UP001202831"/>
    </source>
</evidence>
<reference evidence="8 9" key="1">
    <citation type="submission" date="2022-01" db="EMBL/GenBank/DDBJ databases">
        <title>Whole genome-based taxonomy of the Shewanellaceae.</title>
        <authorList>
            <person name="Martin-Rodriguez A.J."/>
        </authorList>
    </citation>
    <scope>NUCLEOTIDE SEQUENCE [LARGE SCALE GENOMIC DNA]</scope>
    <source>
        <strain evidence="8 9">DSM 21332</strain>
    </source>
</reference>
<sequence>MLRKMRLFLLVLLASLVSVGCGQKGPLYKAPAMQDNQAGKVEQTEQNSKE</sequence>